<name>A0A0D9YM09_9ORYZ</name>
<dbReference type="Gramene" id="OGLUM02G02870.1">
    <property type="protein sequence ID" value="OGLUM02G02870.1"/>
    <property type="gene ID" value="OGLUM02G02870"/>
</dbReference>
<dbReference type="Proteomes" id="UP000026961">
    <property type="component" value="Chromosome 2"/>
</dbReference>
<organism evidence="1">
    <name type="scientific">Oryza glumipatula</name>
    <dbReference type="NCBI Taxonomy" id="40148"/>
    <lineage>
        <taxon>Eukaryota</taxon>
        <taxon>Viridiplantae</taxon>
        <taxon>Streptophyta</taxon>
        <taxon>Embryophyta</taxon>
        <taxon>Tracheophyta</taxon>
        <taxon>Spermatophyta</taxon>
        <taxon>Magnoliopsida</taxon>
        <taxon>Liliopsida</taxon>
        <taxon>Poales</taxon>
        <taxon>Poaceae</taxon>
        <taxon>BOP clade</taxon>
        <taxon>Oryzoideae</taxon>
        <taxon>Oryzeae</taxon>
        <taxon>Oryzinae</taxon>
        <taxon>Oryza</taxon>
    </lineage>
</organism>
<dbReference type="STRING" id="40148.A0A0D9YM09"/>
<keyword evidence="2" id="KW-1185">Reference proteome</keyword>
<reference evidence="1" key="2">
    <citation type="submission" date="2018-05" db="EMBL/GenBank/DDBJ databases">
        <title>OgluRS3 (Oryza glumaepatula Reference Sequence Version 3).</title>
        <authorList>
            <person name="Zhang J."/>
            <person name="Kudrna D."/>
            <person name="Lee S."/>
            <person name="Talag J."/>
            <person name="Welchert J."/>
            <person name="Wing R.A."/>
        </authorList>
    </citation>
    <scope>NUCLEOTIDE SEQUENCE [LARGE SCALE GENOMIC DNA]</scope>
</reference>
<dbReference type="EnsemblPlants" id="OGLUM02G02870.1">
    <property type="protein sequence ID" value="OGLUM02G02870.1"/>
    <property type="gene ID" value="OGLUM02G02870"/>
</dbReference>
<sequence length="241" mass="27273">MKSPSSSPLRHPLPGLRAAAGPEEVVYVPNVPPSSSPLPPPQPTNPADFWKINIPLTPSATKTEKSTIDGTLLQLKFDPIEFARSNKLMETYSVLGQAWAFTKLKEQTKYLFDSLIVLGCFALNNWSVEGVKKDYGDTAVLFRKLLSESMGEETVHPPDFGMLLSLMEKDGFRNKLDLLKLGFRYKANEVDRMWHAEFPTLLAELQLALFLVDRLEELELEKNFMNRKPMRPKVSSHGTFY</sequence>
<evidence type="ECO:0000313" key="1">
    <source>
        <dbReference type="EnsemblPlants" id="OGLUM02G02870.1"/>
    </source>
</evidence>
<evidence type="ECO:0000313" key="2">
    <source>
        <dbReference type="Proteomes" id="UP000026961"/>
    </source>
</evidence>
<dbReference type="HOGENOM" id="CLU_1153234_0_0_1"/>
<reference evidence="1" key="1">
    <citation type="submission" date="2015-04" db="UniProtKB">
        <authorList>
            <consortium name="EnsemblPlants"/>
        </authorList>
    </citation>
    <scope>IDENTIFICATION</scope>
</reference>
<dbReference type="AlphaFoldDB" id="A0A0D9YM09"/>
<accession>A0A0D9YM09</accession>
<dbReference type="PANTHER" id="PTHR35161:SF1">
    <property type="entry name" value="OS02G0138300 PROTEIN"/>
    <property type="match status" value="1"/>
</dbReference>
<protein>
    <submittedName>
        <fullName evidence="1">Uncharacterized protein</fullName>
    </submittedName>
</protein>
<proteinExistence type="predicted"/>
<dbReference type="PANTHER" id="PTHR35161">
    <property type="entry name" value="OS02G0303100 PROTEIN"/>
    <property type="match status" value="1"/>
</dbReference>